<feature type="domain" description="DUF3645" evidence="8">
    <location>
        <begin position="2335"/>
        <end position="2367"/>
    </location>
</feature>
<keyword evidence="3" id="KW-0645">Protease</keyword>
<evidence type="ECO:0000313" key="10">
    <source>
        <dbReference type="EMBL" id="KAL2812570.1"/>
    </source>
</evidence>
<dbReference type="InterPro" id="IPR022099">
    <property type="entry name" value="DUF3638"/>
</dbReference>
<dbReference type="InterPro" id="IPR046541">
    <property type="entry name" value="DUF6606"/>
</dbReference>
<evidence type="ECO:0000256" key="5">
    <source>
        <dbReference type="ARBA" id="ARBA00022801"/>
    </source>
</evidence>
<evidence type="ECO:0000256" key="2">
    <source>
        <dbReference type="ARBA" id="ARBA00012759"/>
    </source>
</evidence>
<proteinExistence type="predicted"/>
<evidence type="ECO:0000256" key="3">
    <source>
        <dbReference type="ARBA" id="ARBA00022670"/>
    </source>
</evidence>
<dbReference type="InterPro" id="IPR051346">
    <property type="entry name" value="OTU_Deubiquitinase"/>
</dbReference>
<dbReference type="Pfam" id="PF20255">
    <property type="entry name" value="DUF6606"/>
    <property type="match status" value="1"/>
</dbReference>
<dbReference type="EC" id="3.4.19.12" evidence="2"/>
<dbReference type="SUPFAM" id="SSF52540">
    <property type="entry name" value="P-loop containing nucleoside triphosphate hydrolases"/>
    <property type="match status" value="1"/>
</dbReference>
<dbReference type="Pfam" id="PF12340">
    <property type="entry name" value="DUF3638"/>
    <property type="match status" value="1"/>
</dbReference>
<feature type="domain" description="DUF6606" evidence="9">
    <location>
        <begin position="11"/>
        <end position="284"/>
    </location>
</feature>
<sequence>MKVSKHTFKFLFHHVVFPPMLPQDSDEDEVDMEWRLERRLHQFVLEQLESFIEESPPSSKGLWEIVSNMLGRWMEVDKQGTICKDTLARMIAELKVHGAAALYIRAQNCGFIAYHDKDRSRLVVDAFEVSPRSADVVSAPGSLHRRFPGSSVTVPAEKVEDPAFCAWLAASLSDLYTEGVEEMIPKTVKAKVPVLEERDTVHPGMVTECLMTQLLAFGEHNTWPVFDKHMRDEVNWRNSRLPWRRSPHWFVIRVAMQTVLQRLFPDSDGRKQYKNFMLYLVAKLGLVTVTMQPDIPADCLHMIRAKIGRRLYKLQGGVYGHVAEQARLSNVTIMAKLQKVQETIIKLDQRTIPNVFNPTKDNLRMSLKGCGAQLRAAMVAVPGEVHRTQFNREYDQRLKRNKHGLPMLRQNDPLSLADFEGWVETMLTDWLRDQEASELLCRLLAEIFQKYSEFAAQTYEGCPDMLSIMVLTMLELWVTMDKMCTSIDPRLQHYSPEIPEDFLEPLLLPQIEQMQRAKRVEGYVRIRYQNHDHRLPGIFDDPAPGSFAIIYFDHSDGLKKRRGQIEEHAKCELQDKQREWERKSDQYHRLLSRSKGLLHEWPYDRFGTEYHTSACERCALENEASSMRIEIYEWPLPKDENNLKSVIFELDCPSWFTAWRDLTWRLMHDFGRQPSTKASKMEQNLLNYKETIRFAVQWGQRLTLGSTTKSWKRTHYNDHRFPVEFKVLSLPNAFQFRLLDSKENSWVVDQDNKPTVKPRCTFAVPEGPYSQLQYAVDSFYHTENEVIADQKKCPTKVSLHEFVAFGCLRAGERIQWHNIVRELASATLSMNEEAVSVLFRQAAWELGTPRPGTDLREAHRVFEDIIFVDRLLETLEQKLLSIQANWNEYHTLHTLVTLGLRCLSLSAVLPTSQRTVEFLRRSREVAMEWCENLIETLDDKTGTQSEAHQLLIVRIGTICQLTYDVEIRHLSSILHSGEDLFHLVRSSIVVSENAPRSLESVSTEIRLGLIRTARILRHLENRTREVIIRDASGLNNAIRESARNLQISLPWEFCPGNAARWATNKTDRTSLGRQQVVHYNLLNGELLVDNRPPGRLPKEYTEDPLFRRTFGARTLNVVPSNLAGSTFMSTRHFENFQVHFGMEDSQLVVKAQEDDRILRLVPHETLYGDFPDSLASNHIHWLDLKNGILEFRPLQQAWQRCARNWHLSLSSPDAETATMTQGCRKMVDTHSHLFRQLAAVLNTLDASPHIMVTENESGILEVEMVRMRLNFFVNSKGALESRELNATVDYDQDIGCFYGLEKKLVLRHPDPQDSRSVLIPYGSVELRKKKHHPIISIHPPDEARVIYFQYSLDPILRILRGPLDMMGTLYQAYIHAVTAFVLPDPATERSGTEEALRILRQAWLKTSFPLSPECCRLLEYIAALTPKRQFYPNHLKTMQTVTWNSELGELAQHDEFRVLVKQIVDHANSFSCFHGVQGEQQEAAIDCYRKRGDQHLLERARYRHSHFHRTVVEESEVCSSPRASRYSARDGDIQSDRSRRVFEVAALVCSWPSSVPYCEELFGTIEEWEYVRTAGPSIQDYTCTDLLQLSFRDAWGTLYELCRSTDRSQDSYSLMSLFCMIAFGRESQLLHIRPLLAIAFTGGFKDLSVPENQNPDRVLHLCSGQEVVGSDIQRAIEPYYTPFQSLYIGRGRNPSASDIENHRLQYQLKKENDINECVNTIANQWPEDGPRLPEKVRIDDHLQASKSCARLWTCWYQNREFLKFLRQVQDRLNGMGTIDPVNWSVPPPPAKEPDLPLADTPFRPPDLFDMLRVCNPISAPKSAPPLRFRRLYASQYYSTGENSELRTVILDLCNEPNRHRRELGIGLQDSLDALDKTELPCHSASLPEVRDVIVQCGKRLTEQQDHLWNKIHTALTTTGKFWQQVSGPIVWPRVTVFSVLSLLAIDQWQHVPDGWKSTLLALAKIITSLRRSKRLLALCDRGDFDAFFKESETISGDGWNPEDSSEWLLFEIECNLTIREPQAEVAKKIIGSGSSDNAVLQLNMGEGKTAVITPIAALTLADCTQLLRIIVLKPLLKQSVNILSQLGSMLNRPVYYIPFSRDTPLDDAMVEKLGQIYQDCRARRGILIALPEHILSYRLVGLDLTGRSSDLAPKVIRLETWLQDNCRNIIDESDEVLDPKFQLIFTIGHQQTMDGHSDRWEVTQSLLTLVEKKAIELRDQDPDYLDIEQNGTRYPIFHFLKAEAVDRLVEKVLRAIDDEGLPGIPFHQWTQQVRRRAMHFIRFADTTDSDECLLRNALEGGVSLRKLLVLRGLLVQHILKFALANKRWLVDYGLHPSRCMMAVPFRAKGIPSENAEFGHPDVAITLTCLSYYYHGLTQEQVRHCFNLLLKENDPSVEYRVWIAREPSTLPVGLRQITGVNLEDIRAFEELLYPHIQYQKGIIDFYLSRVVFPREAKEFPHKLCTSAWDLPSREDQPLTTGFSGTNDNRFLLPKTAPQRDLPHLLHTNAMVLTYLLREESRQCVLADDEQGRPLRARELVGLINKQDPPIRVIIDVGAQILEYSNRSVAEQWLSMSPTADGAIFYDESDEAIVVNRKGDLERLFASPFRHRMDSCLVYGGVHQKFPPR</sequence>
<dbReference type="InterPro" id="IPR022105">
    <property type="entry name" value="DUF3645"/>
</dbReference>
<keyword evidence="11" id="KW-1185">Reference proteome</keyword>
<dbReference type="Pfam" id="PF12359">
    <property type="entry name" value="DUF3645"/>
    <property type="match status" value="1"/>
</dbReference>
<feature type="domain" description="DUF3638" evidence="7">
    <location>
        <begin position="1998"/>
        <end position="2217"/>
    </location>
</feature>
<evidence type="ECO:0000256" key="1">
    <source>
        <dbReference type="ARBA" id="ARBA00000707"/>
    </source>
</evidence>
<comment type="caution">
    <text evidence="10">The sequence shown here is derived from an EMBL/GenBank/DDBJ whole genome shotgun (WGS) entry which is preliminary data.</text>
</comment>
<protein>
    <recommendedName>
        <fullName evidence="2">ubiquitinyl hydrolase 1</fullName>
        <ecNumber evidence="2">3.4.19.12</ecNumber>
    </recommendedName>
</protein>
<evidence type="ECO:0000256" key="4">
    <source>
        <dbReference type="ARBA" id="ARBA00022786"/>
    </source>
</evidence>
<dbReference type="Proteomes" id="UP001610335">
    <property type="component" value="Unassembled WGS sequence"/>
</dbReference>
<name>A0ABR4HAS2_9EURO</name>
<keyword evidence="5" id="KW-0378">Hydrolase</keyword>
<gene>
    <name evidence="10" type="ORF">BDW59DRAFT_167774</name>
</gene>
<dbReference type="PANTHER" id="PTHR13367:SF33">
    <property type="entry name" value="P-LOOP CONTAINING NUCLEOSIDE TRIPHOSPHATE HYDROLASE PROTEIN"/>
    <property type="match status" value="1"/>
</dbReference>
<reference evidence="10 11" key="1">
    <citation type="submission" date="2024-07" db="EMBL/GenBank/DDBJ databases">
        <title>Section-level genome sequencing and comparative genomics of Aspergillus sections Usti and Cavernicolus.</title>
        <authorList>
            <consortium name="Lawrence Berkeley National Laboratory"/>
            <person name="Nybo J.L."/>
            <person name="Vesth T.C."/>
            <person name="Theobald S."/>
            <person name="Frisvad J.C."/>
            <person name="Larsen T.O."/>
            <person name="Kjaerboelling I."/>
            <person name="Rothschild-Mancinelli K."/>
            <person name="Lyhne E.K."/>
            <person name="Kogle M.E."/>
            <person name="Barry K."/>
            <person name="Clum A."/>
            <person name="Na H."/>
            <person name="Ledsgaard L."/>
            <person name="Lin J."/>
            <person name="Lipzen A."/>
            <person name="Kuo A."/>
            <person name="Riley R."/>
            <person name="Mondo S."/>
            <person name="LaButti K."/>
            <person name="Haridas S."/>
            <person name="Pangalinan J."/>
            <person name="Salamov A.A."/>
            <person name="Simmons B.A."/>
            <person name="Magnuson J.K."/>
            <person name="Chen J."/>
            <person name="Drula E."/>
            <person name="Henrissat B."/>
            <person name="Wiebenga A."/>
            <person name="Lubbers R.J."/>
            <person name="Gomes A.C."/>
            <person name="Makela M.R."/>
            <person name="Stajich J."/>
            <person name="Grigoriev I.V."/>
            <person name="Mortensen U.H."/>
            <person name="De vries R.P."/>
            <person name="Baker S.E."/>
            <person name="Andersen M.R."/>
        </authorList>
    </citation>
    <scope>NUCLEOTIDE SEQUENCE [LARGE SCALE GENOMIC DNA]</scope>
    <source>
        <strain evidence="10 11">CBS 600.67</strain>
    </source>
</reference>
<comment type="catalytic activity">
    <reaction evidence="1">
        <text>Thiol-dependent hydrolysis of ester, thioester, amide, peptide and isopeptide bonds formed by the C-terminal Gly of ubiquitin (a 76-residue protein attached to proteins as an intracellular targeting signal).</text>
        <dbReference type="EC" id="3.4.19.12"/>
    </reaction>
</comment>
<accession>A0ABR4HAS2</accession>
<dbReference type="PANTHER" id="PTHR13367">
    <property type="entry name" value="UBIQUITIN THIOESTERASE"/>
    <property type="match status" value="1"/>
</dbReference>
<dbReference type="Gene3D" id="3.40.50.300">
    <property type="entry name" value="P-loop containing nucleotide triphosphate hydrolases"/>
    <property type="match status" value="1"/>
</dbReference>
<dbReference type="InterPro" id="IPR027417">
    <property type="entry name" value="P-loop_NTPase"/>
</dbReference>
<dbReference type="EMBL" id="JBFXLS010000171">
    <property type="protein sequence ID" value="KAL2812570.1"/>
    <property type="molecule type" value="Genomic_DNA"/>
</dbReference>
<evidence type="ECO:0000259" key="7">
    <source>
        <dbReference type="Pfam" id="PF12340"/>
    </source>
</evidence>
<evidence type="ECO:0000256" key="6">
    <source>
        <dbReference type="ARBA" id="ARBA00022807"/>
    </source>
</evidence>
<evidence type="ECO:0000313" key="11">
    <source>
        <dbReference type="Proteomes" id="UP001610335"/>
    </source>
</evidence>
<evidence type="ECO:0000259" key="8">
    <source>
        <dbReference type="Pfam" id="PF12359"/>
    </source>
</evidence>
<keyword evidence="6" id="KW-0788">Thiol protease</keyword>
<keyword evidence="4" id="KW-0833">Ubl conjugation pathway</keyword>
<evidence type="ECO:0000259" key="9">
    <source>
        <dbReference type="Pfam" id="PF20255"/>
    </source>
</evidence>
<organism evidence="10 11">
    <name type="scientific">Aspergillus cavernicola</name>
    <dbReference type="NCBI Taxonomy" id="176166"/>
    <lineage>
        <taxon>Eukaryota</taxon>
        <taxon>Fungi</taxon>
        <taxon>Dikarya</taxon>
        <taxon>Ascomycota</taxon>
        <taxon>Pezizomycotina</taxon>
        <taxon>Eurotiomycetes</taxon>
        <taxon>Eurotiomycetidae</taxon>
        <taxon>Eurotiales</taxon>
        <taxon>Aspergillaceae</taxon>
        <taxon>Aspergillus</taxon>
        <taxon>Aspergillus subgen. Nidulantes</taxon>
    </lineage>
</organism>